<proteinExistence type="inferred from homology"/>
<dbReference type="Proteomes" id="UP000076881">
    <property type="component" value="Unassembled WGS sequence"/>
</dbReference>
<comment type="pathway">
    <text evidence="1">Mycotoxin biosynthesis.</text>
</comment>
<dbReference type="AlphaFoldDB" id="A0A168FDW0"/>
<accession>A0A168FDW0</accession>
<comment type="caution">
    <text evidence="3">The sequence shown here is derived from an EMBL/GenBank/DDBJ whole genome shotgun (WGS) entry which is preliminary data.</text>
</comment>
<keyword evidence="4" id="KW-1185">Reference proteome</keyword>
<dbReference type="GO" id="GO:0043386">
    <property type="term" value="P:mycotoxin biosynthetic process"/>
    <property type="evidence" value="ECO:0007669"/>
    <property type="project" value="InterPro"/>
</dbReference>
<evidence type="ECO:0000313" key="3">
    <source>
        <dbReference type="EMBL" id="OAA75047.1"/>
    </source>
</evidence>
<evidence type="ECO:0000256" key="2">
    <source>
        <dbReference type="ARBA" id="ARBA00035112"/>
    </source>
</evidence>
<dbReference type="InterPro" id="IPR021765">
    <property type="entry name" value="UstYa-like"/>
</dbReference>
<evidence type="ECO:0000313" key="4">
    <source>
        <dbReference type="Proteomes" id="UP000076881"/>
    </source>
</evidence>
<dbReference type="EMBL" id="AZHF01000005">
    <property type="protein sequence ID" value="OAA75047.1"/>
    <property type="molecule type" value="Genomic_DNA"/>
</dbReference>
<dbReference type="Pfam" id="PF11807">
    <property type="entry name" value="UstYa"/>
    <property type="match status" value="1"/>
</dbReference>
<sequence>MSHARNAGNTVDQWTYAHIHIEEVPVVFKMAFLEDESPYQGWPDDEKDQLWQDMYSRGMAIRIDEKSAIRLINRTEHAPVSGSETDYMIGLDNMLRQSIYPLRYNSSIVRQDGSIDFLGWAHLDHCIEALRESLTCSVDVSVVPYRWHPDTKIAEPDIRSMHMCRNFTKIRDWAFDRFIPMTSKREHVEDGVVVDYSDIGSDPEAVLTEKLADPQDWNKTVYDL</sequence>
<dbReference type="OrthoDB" id="3687641at2759"/>
<organism evidence="3 4">
    <name type="scientific">Akanthomyces lecanii RCEF 1005</name>
    <dbReference type="NCBI Taxonomy" id="1081108"/>
    <lineage>
        <taxon>Eukaryota</taxon>
        <taxon>Fungi</taxon>
        <taxon>Dikarya</taxon>
        <taxon>Ascomycota</taxon>
        <taxon>Pezizomycotina</taxon>
        <taxon>Sordariomycetes</taxon>
        <taxon>Hypocreomycetidae</taxon>
        <taxon>Hypocreales</taxon>
        <taxon>Cordycipitaceae</taxon>
        <taxon>Akanthomyces</taxon>
        <taxon>Cordyceps confragosa</taxon>
    </lineage>
</organism>
<reference evidence="3 4" key="1">
    <citation type="journal article" date="2016" name="Genome Biol. Evol.">
        <title>Divergent and convergent evolution of fungal pathogenicity.</title>
        <authorList>
            <person name="Shang Y."/>
            <person name="Xiao G."/>
            <person name="Zheng P."/>
            <person name="Cen K."/>
            <person name="Zhan S."/>
            <person name="Wang C."/>
        </authorList>
    </citation>
    <scope>NUCLEOTIDE SEQUENCE [LARGE SCALE GENOMIC DNA]</scope>
    <source>
        <strain evidence="3 4">RCEF 1005</strain>
    </source>
</reference>
<dbReference type="PANTHER" id="PTHR33365:SF4">
    <property type="entry name" value="CYCLOCHLOROTINE BIOSYNTHESIS PROTEIN O"/>
    <property type="match status" value="1"/>
</dbReference>
<comment type="similarity">
    <text evidence="2">Belongs to the ustYa family.</text>
</comment>
<evidence type="ECO:0008006" key="5">
    <source>
        <dbReference type="Google" id="ProtNLM"/>
    </source>
</evidence>
<evidence type="ECO:0000256" key="1">
    <source>
        <dbReference type="ARBA" id="ARBA00004685"/>
    </source>
</evidence>
<gene>
    <name evidence="3" type="ORF">LEL_07035</name>
</gene>
<protein>
    <recommendedName>
        <fullName evidence="5">Tat pathway signal sequence</fullName>
    </recommendedName>
</protein>
<dbReference type="PANTHER" id="PTHR33365">
    <property type="entry name" value="YALI0B05434P"/>
    <property type="match status" value="1"/>
</dbReference>
<dbReference type="STRING" id="1081108.A0A168FDW0"/>
<name>A0A168FDW0_CORDF</name>